<gene>
    <name evidence="2" type="ORF">FH715_23575</name>
</gene>
<dbReference type="InterPro" id="IPR002575">
    <property type="entry name" value="Aminoglycoside_PTrfase"/>
</dbReference>
<accession>A0A5C4USG9</accession>
<sequence>MADTLAALAAHALGVVAESGGGPLESRSGAWVGRVRTSDGAPAFLKVAPGGPEARRELRFYREIAPVVPVRVPPLLDCWENGNGVALLLGFAGAPRPAADWTPEQWAALGAELAALHAVEPPAEGWERPDPLLAALADPDLRAVEAFWAEALPELPELLAAVDVFRHRMAAPLGAPVFGHGDCHTENLPHTDGALVFCDWQAAGVGRPVSDLAFPSVRATPGGTVVPRTLLDGYLAHRAGDETAWERALVAEELATFLWLWPPFAAFNSPEGVARVRRRAGALAERFLAPAG</sequence>
<dbReference type="Pfam" id="PF01636">
    <property type="entry name" value="APH"/>
    <property type="match status" value="1"/>
</dbReference>
<dbReference type="SUPFAM" id="SSF56112">
    <property type="entry name" value="Protein kinase-like (PK-like)"/>
    <property type="match status" value="1"/>
</dbReference>
<reference evidence="2 3" key="1">
    <citation type="submission" date="2019-06" db="EMBL/GenBank/DDBJ databases">
        <title>Draft genome of Streptomyces sedi sp. JCM16909.</title>
        <authorList>
            <person name="Klykleung N."/>
            <person name="Tanasupawat S."/>
            <person name="Kudo T."/>
            <person name="Yuki M."/>
            <person name="Ohkuma M."/>
        </authorList>
    </citation>
    <scope>NUCLEOTIDE SEQUENCE [LARGE SCALE GENOMIC DNA]</scope>
    <source>
        <strain evidence="2 3">JCM 16909</strain>
    </source>
</reference>
<proteinExistence type="predicted"/>
<dbReference type="InterPro" id="IPR011009">
    <property type="entry name" value="Kinase-like_dom_sf"/>
</dbReference>
<dbReference type="OrthoDB" id="3815724at2"/>
<keyword evidence="3" id="KW-1185">Reference proteome</keyword>
<dbReference type="Proteomes" id="UP000311713">
    <property type="component" value="Unassembled WGS sequence"/>
</dbReference>
<dbReference type="AlphaFoldDB" id="A0A5C4USG9"/>
<name>A0A5C4USG9_9ACTN</name>
<evidence type="ECO:0000313" key="2">
    <source>
        <dbReference type="EMBL" id="TNM26465.1"/>
    </source>
</evidence>
<feature type="domain" description="Aminoglycoside phosphotransferase" evidence="1">
    <location>
        <begin position="35"/>
        <end position="235"/>
    </location>
</feature>
<protein>
    <recommendedName>
        <fullName evidence="1">Aminoglycoside phosphotransferase domain-containing protein</fullName>
    </recommendedName>
</protein>
<dbReference type="RefSeq" id="WP_139648654.1">
    <property type="nucleotide sequence ID" value="NZ_BAAAZS010000057.1"/>
</dbReference>
<dbReference type="EMBL" id="VDGT01000022">
    <property type="protein sequence ID" value="TNM26465.1"/>
    <property type="molecule type" value="Genomic_DNA"/>
</dbReference>
<comment type="caution">
    <text evidence="2">The sequence shown here is derived from an EMBL/GenBank/DDBJ whole genome shotgun (WGS) entry which is preliminary data.</text>
</comment>
<evidence type="ECO:0000259" key="1">
    <source>
        <dbReference type="Pfam" id="PF01636"/>
    </source>
</evidence>
<dbReference type="Gene3D" id="3.90.1200.10">
    <property type="match status" value="1"/>
</dbReference>
<evidence type="ECO:0000313" key="3">
    <source>
        <dbReference type="Proteomes" id="UP000311713"/>
    </source>
</evidence>
<organism evidence="2 3">
    <name type="scientific">Streptomyces sedi</name>
    <dbReference type="NCBI Taxonomy" id="555059"/>
    <lineage>
        <taxon>Bacteria</taxon>
        <taxon>Bacillati</taxon>
        <taxon>Actinomycetota</taxon>
        <taxon>Actinomycetes</taxon>
        <taxon>Kitasatosporales</taxon>
        <taxon>Streptomycetaceae</taxon>
        <taxon>Streptomyces</taxon>
    </lineage>
</organism>